<feature type="domain" description="N-acetyltransferase" evidence="1">
    <location>
        <begin position="18"/>
        <end position="187"/>
    </location>
</feature>
<comment type="caution">
    <text evidence="2">The sequence shown here is derived from an EMBL/GenBank/DDBJ whole genome shotgun (WGS) entry which is preliminary data.</text>
</comment>
<dbReference type="EMBL" id="SZNK01000001">
    <property type="protein sequence ID" value="TKI57429.1"/>
    <property type="molecule type" value="Genomic_DNA"/>
</dbReference>
<reference evidence="2 3" key="1">
    <citation type="submission" date="2019-04" db="EMBL/GenBank/DDBJ databases">
        <title>Whole genome sequencing of Brevibacillus sp. TGS2-1.</title>
        <authorList>
            <person name="Choi A."/>
        </authorList>
    </citation>
    <scope>NUCLEOTIDE SEQUENCE [LARGE SCALE GENOMIC DNA]</scope>
    <source>
        <strain evidence="2 3">TGS2-1</strain>
    </source>
</reference>
<sequence length="201" mass="22939">MNVDVLFNQFPILKSDRFTLKKIEEQHLDEVFEIYSNDNVFTYCGIIPKHNKATVKNMIGHFERDYLKKSKIKWGIFANDNPDHLLGIMEAFDFHQKVNMVTIGYFLSEAHWGKGIAAEAVHILLSFLFMDANVNRIQAEVMPANEPSKKVLLKNGFMKEGTLRQATLWSGKGIVDVEIYGMLKEDYEKGRGQAALAKPLA</sequence>
<dbReference type="PANTHER" id="PTHR43792:SF9">
    <property type="entry name" value="RIBOSOMAL-PROTEIN-ALANINE ACETYLTRANSFERASE"/>
    <property type="match status" value="1"/>
</dbReference>
<dbReference type="InterPro" id="IPR016181">
    <property type="entry name" value="Acyl_CoA_acyltransferase"/>
</dbReference>
<dbReference type="GO" id="GO:0005737">
    <property type="term" value="C:cytoplasm"/>
    <property type="evidence" value="ECO:0007669"/>
    <property type="project" value="TreeGrafter"/>
</dbReference>
<evidence type="ECO:0000259" key="1">
    <source>
        <dbReference type="PROSITE" id="PS51186"/>
    </source>
</evidence>
<dbReference type="AlphaFoldDB" id="A0A4U2Y9U5"/>
<dbReference type="InterPro" id="IPR000182">
    <property type="entry name" value="GNAT_dom"/>
</dbReference>
<proteinExistence type="predicted"/>
<dbReference type="InterPro" id="IPR051531">
    <property type="entry name" value="N-acetyltransferase"/>
</dbReference>
<dbReference type="SUPFAM" id="SSF55729">
    <property type="entry name" value="Acyl-CoA N-acyltransferases (Nat)"/>
    <property type="match status" value="1"/>
</dbReference>
<dbReference type="Gene3D" id="3.40.630.30">
    <property type="match status" value="1"/>
</dbReference>
<name>A0A4U2Y9U5_9BACL</name>
<dbReference type="OrthoDB" id="9811523at2"/>
<dbReference type="RefSeq" id="WP_137030869.1">
    <property type="nucleotide sequence ID" value="NZ_SZNK01000001.1"/>
</dbReference>
<evidence type="ECO:0000313" key="2">
    <source>
        <dbReference type="EMBL" id="TKI57429.1"/>
    </source>
</evidence>
<dbReference type="GO" id="GO:0008999">
    <property type="term" value="F:protein-N-terminal-alanine acetyltransferase activity"/>
    <property type="evidence" value="ECO:0007669"/>
    <property type="project" value="TreeGrafter"/>
</dbReference>
<dbReference type="Proteomes" id="UP000307841">
    <property type="component" value="Unassembled WGS sequence"/>
</dbReference>
<accession>A0A4U2Y9U5</accession>
<protein>
    <submittedName>
        <fullName evidence="2">GNAT family N-acetyltransferase</fullName>
    </submittedName>
</protein>
<dbReference type="PROSITE" id="PS51186">
    <property type="entry name" value="GNAT"/>
    <property type="match status" value="1"/>
</dbReference>
<keyword evidence="3" id="KW-1185">Reference proteome</keyword>
<dbReference type="Pfam" id="PF13302">
    <property type="entry name" value="Acetyltransf_3"/>
    <property type="match status" value="1"/>
</dbReference>
<dbReference type="PANTHER" id="PTHR43792">
    <property type="entry name" value="GNAT FAMILY, PUTATIVE (AFU_ORTHOLOGUE AFUA_3G00765)-RELATED-RELATED"/>
    <property type="match status" value="1"/>
</dbReference>
<gene>
    <name evidence="2" type="ORF">E8L90_19315</name>
</gene>
<evidence type="ECO:0000313" key="3">
    <source>
        <dbReference type="Proteomes" id="UP000307841"/>
    </source>
</evidence>
<organism evidence="2 3">
    <name type="scientific">Brevibacillus antibioticus</name>
    <dbReference type="NCBI Taxonomy" id="2570228"/>
    <lineage>
        <taxon>Bacteria</taxon>
        <taxon>Bacillati</taxon>
        <taxon>Bacillota</taxon>
        <taxon>Bacilli</taxon>
        <taxon>Bacillales</taxon>
        <taxon>Paenibacillaceae</taxon>
        <taxon>Brevibacillus</taxon>
    </lineage>
</organism>
<keyword evidence="2" id="KW-0808">Transferase</keyword>